<sequence>MSERMIEIQRARLLAAGKGNSNVATASNGSAAGGSASGAHPALASTALGSQAAGSVRQTPQQAAATAMLQEDQHLLRFLQRLQEREESSGSGGPTVPTALSRRLLHRQGAGFLDESVSAVASAAADRFLATILQQAIACRDQRLKGAEMVREAARHRKRHAEQFEADADDRRRRRKEHDELRESSNLATIQAADSVKRASKAGTSETEGGPTNSKKKKKIEDSLVNGFKIKRKKIDDEEEASYDSIDEENEYYQAYYGGSADEVSSDEEEDNEMLILRDVARPLETWNFHVAGKLGMDPAFDEEDKLDDNGLERPEFALNEEAQINNFDIAVNEEIKGAGDGSKATIFTKGTEDSFVKGKQTVANSKLSSSPSAGGASQTKSGSPSKSFEDG</sequence>
<feature type="region of interest" description="Disordered" evidence="1">
    <location>
        <begin position="155"/>
        <end position="220"/>
    </location>
</feature>
<evidence type="ECO:0000256" key="1">
    <source>
        <dbReference type="SAM" id="MobiDB-lite"/>
    </source>
</evidence>
<feature type="compositionally biased region" description="Low complexity" evidence="1">
    <location>
        <begin position="20"/>
        <end position="30"/>
    </location>
</feature>
<feature type="compositionally biased region" description="Polar residues" evidence="1">
    <location>
        <begin position="362"/>
        <end position="392"/>
    </location>
</feature>
<reference evidence="3" key="2">
    <citation type="submission" date="2008-08" db="EMBL/GenBank/DDBJ databases">
        <authorList>
            <consortium name="Diatom Consortium"/>
            <person name="Grigoriev I."/>
            <person name="Grimwood J."/>
            <person name="Kuo A."/>
            <person name="Otillar R.P."/>
            <person name="Salamov A."/>
            <person name="Detter J.C."/>
            <person name="Lindquist E."/>
            <person name="Shapiro H."/>
            <person name="Lucas S."/>
            <person name="Glavina del Rio T."/>
            <person name="Pitluck S."/>
            <person name="Rokhsar D."/>
            <person name="Bowler C."/>
        </authorList>
    </citation>
    <scope>GENOME REANNOTATION</scope>
    <source>
        <strain evidence="3">CCAP 1055/1</strain>
    </source>
</reference>
<keyword evidence="3" id="KW-1185">Reference proteome</keyword>
<feature type="region of interest" description="Disordered" evidence="1">
    <location>
        <begin position="20"/>
        <end position="40"/>
    </location>
</feature>
<dbReference type="InParanoid" id="B7G300"/>
<organism evidence="2 3">
    <name type="scientific">Phaeodactylum tricornutum (strain CCAP 1055/1)</name>
    <dbReference type="NCBI Taxonomy" id="556484"/>
    <lineage>
        <taxon>Eukaryota</taxon>
        <taxon>Sar</taxon>
        <taxon>Stramenopiles</taxon>
        <taxon>Ochrophyta</taxon>
        <taxon>Bacillariophyta</taxon>
        <taxon>Bacillariophyceae</taxon>
        <taxon>Bacillariophycidae</taxon>
        <taxon>Naviculales</taxon>
        <taxon>Phaeodactylaceae</taxon>
        <taxon>Phaeodactylum</taxon>
    </lineage>
</organism>
<name>B7G300_PHATC</name>
<dbReference type="HOGENOM" id="CLU_704883_0_0_1"/>
<gene>
    <name evidence="2" type="ORF">PHATRDRAFT_47336</name>
</gene>
<accession>B7G300</accession>
<evidence type="ECO:0000313" key="2">
    <source>
        <dbReference type="EMBL" id="EEC46744.1"/>
    </source>
</evidence>
<dbReference type="GeneID" id="7202396"/>
<evidence type="ECO:0000313" key="3">
    <source>
        <dbReference type="Proteomes" id="UP000000759"/>
    </source>
</evidence>
<protein>
    <submittedName>
        <fullName evidence="2">Uncharacterized protein</fullName>
    </submittedName>
</protein>
<dbReference type="Proteomes" id="UP000000759">
    <property type="component" value="Chromosome 13"/>
</dbReference>
<dbReference type="EMBL" id="CM000615">
    <property type="protein sequence ID" value="EEC46744.1"/>
    <property type="molecule type" value="Genomic_DNA"/>
</dbReference>
<proteinExistence type="predicted"/>
<reference evidence="2 3" key="1">
    <citation type="journal article" date="2008" name="Nature">
        <title>The Phaeodactylum genome reveals the evolutionary history of diatom genomes.</title>
        <authorList>
            <person name="Bowler C."/>
            <person name="Allen A.E."/>
            <person name="Badger J.H."/>
            <person name="Grimwood J."/>
            <person name="Jabbari K."/>
            <person name="Kuo A."/>
            <person name="Maheswari U."/>
            <person name="Martens C."/>
            <person name="Maumus F."/>
            <person name="Otillar R.P."/>
            <person name="Rayko E."/>
            <person name="Salamov A."/>
            <person name="Vandepoele K."/>
            <person name="Beszteri B."/>
            <person name="Gruber A."/>
            <person name="Heijde M."/>
            <person name="Katinka M."/>
            <person name="Mock T."/>
            <person name="Valentin K."/>
            <person name="Verret F."/>
            <person name="Berges J.A."/>
            <person name="Brownlee C."/>
            <person name="Cadoret J.P."/>
            <person name="Chiovitti A."/>
            <person name="Choi C.J."/>
            <person name="Coesel S."/>
            <person name="De Martino A."/>
            <person name="Detter J.C."/>
            <person name="Durkin C."/>
            <person name="Falciatore A."/>
            <person name="Fournet J."/>
            <person name="Haruta M."/>
            <person name="Huysman M.J."/>
            <person name="Jenkins B.D."/>
            <person name="Jiroutova K."/>
            <person name="Jorgensen R.E."/>
            <person name="Joubert Y."/>
            <person name="Kaplan A."/>
            <person name="Kroger N."/>
            <person name="Kroth P.G."/>
            <person name="La Roche J."/>
            <person name="Lindquist E."/>
            <person name="Lommer M."/>
            <person name="Martin-Jezequel V."/>
            <person name="Lopez P.J."/>
            <person name="Lucas S."/>
            <person name="Mangogna M."/>
            <person name="McGinnis K."/>
            <person name="Medlin L.K."/>
            <person name="Montsant A."/>
            <person name="Oudot-Le Secq M.P."/>
            <person name="Napoli C."/>
            <person name="Obornik M."/>
            <person name="Parker M.S."/>
            <person name="Petit J.L."/>
            <person name="Porcel B.M."/>
            <person name="Poulsen N."/>
            <person name="Robison M."/>
            <person name="Rychlewski L."/>
            <person name="Rynearson T.A."/>
            <person name="Schmutz J."/>
            <person name="Shapiro H."/>
            <person name="Siaut M."/>
            <person name="Stanley M."/>
            <person name="Sussman M.R."/>
            <person name="Taylor A.R."/>
            <person name="Vardi A."/>
            <person name="von Dassow P."/>
            <person name="Vyverman W."/>
            <person name="Willis A."/>
            <person name="Wyrwicz L.S."/>
            <person name="Rokhsar D.S."/>
            <person name="Weissenbach J."/>
            <person name="Armbrust E.V."/>
            <person name="Green B.R."/>
            <person name="Van de Peer Y."/>
            <person name="Grigoriev I.V."/>
        </authorList>
    </citation>
    <scope>NUCLEOTIDE SEQUENCE [LARGE SCALE GENOMIC DNA]</scope>
    <source>
        <strain evidence="2 3">CCAP 1055/1</strain>
    </source>
</reference>
<dbReference type="AlphaFoldDB" id="B7G300"/>
<dbReference type="PaxDb" id="2850-Phatr47336"/>
<feature type="compositionally biased region" description="Polar residues" evidence="1">
    <location>
        <begin position="202"/>
        <end position="213"/>
    </location>
</feature>
<dbReference type="RefSeq" id="XP_002181530.1">
    <property type="nucleotide sequence ID" value="XM_002181494.1"/>
</dbReference>
<dbReference type="KEGG" id="pti:PHATRDRAFT_47336"/>
<feature type="region of interest" description="Disordered" evidence="1">
    <location>
        <begin position="361"/>
        <end position="392"/>
    </location>
</feature>
<dbReference type="OrthoDB" id="48515at2759"/>